<evidence type="ECO:0000256" key="1">
    <source>
        <dbReference type="ARBA" id="ARBA00001938"/>
    </source>
</evidence>
<dbReference type="Gene3D" id="4.10.320.10">
    <property type="entry name" value="E3-binding domain"/>
    <property type="match status" value="1"/>
</dbReference>
<feature type="domain" description="Peripheral subunit-binding (PSBD)" evidence="12">
    <location>
        <begin position="219"/>
        <end position="256"/>
    </location>
</feature>
<dbReference type="Gene3D" id="3.30.559.10">
    <property type="entry name" value="Chloramphenicol acetyltransferase-like domain"/>
    <property type="match status" value="1"/>
</dbReference>
<dbReference type="FunFam" id="3.30.559.10:FF:000007">
    <property type="entry name" value="Dihydrolipoamide acetyltransferase component of pyruvate dehydrogenase complex"/>
    <property type="match status" value="1"/>
</dbReference>
<keyword evidence="14" id="KW-1185">Reference proteome</keyword>
<dbReference type="PROSITE" id="PS00189">
    <property type="entry name" value="LIPOYL"/>
    <property type="match status" value="1"/>
</dbReference>
<dbReference type="CDD" id="cd06849">
    <property type="entry name" value="lipoyl_domain"/>
    <property type="match status" value="1"/>
</dbReference>
<evidence type="ECO:0000256" key="6">
    <source>
        <dbReference type="ARBA" id="ARBA00022946"/>
    </source>
</evidence>
<dbReference type="Pfam" id="PF02817">
    <property type="entry name" value="E3_binding"/>
    <property type="match status" value="1"/>
</dbReference>
<evidence type="ECO:0000256" key="5">
    <source>
        <dbReference type="ARBA" id="ARBA00022823"/>
    </source>
</evidence>
<dbReference type="SUPFAM" id="SSF47005">
    <property type="entry name" value="Peripheral subunit-binding domain of 2-oxo acid dehydrogenase complex"/>
    <property type="match status" value="1"/>
</dbReference>
<comment type="caution">
    <text evidence="13">The sequence shown here is derived from an EMBL/GenBank/DDBJ whole genome shotgun (WGS) entry which is preliminary data.</text>
</comment>
<dbReference type="InterPro" id="IPR000089">
    <property type="entry name" value="Biotin_lipoyl"/>
</dbReference>
<dbReference type="Gene3D" id="2.40.50.100">
    <property type="match status" value="1"/>
</dbReference>
<keyword evidence="7" id="KW-0496">Mitochondrion</keyword>
<feature type="region of interest" description="Disordered" evidence="10">
    <location>
        <begin position="184"/>
        <end position="218"/>
    </location>
</feature>
<feature type="compositionally biased region" description="Polar residues" evidence="10">
    <location>
        <begin position="193"/>
        <end position="209"/>
    </location>
</feature>
<dbReference type="EMBL" id="JAQQAF010000007">
    <property type="protein sequence ID" value="KAJ8472293.1"/>
    <property type="molecule type" value="Genomic_DNA"/>
</dbReference>
<dbReference type="Proteomes" id="UP001222027">
    <property type="component" value="Unassembled WGS sequence"/>
</dbReference>
<dbReference type="InterPro" id="IPR050743">
    <property type="entry name" value="2-oxoacid_DH_E2_comp"/>
</dbReference>
<comment type="similarity">
    <text evidence="3 9">Belongs to the 2-oxoacid dehydrogenase family.</text>
</comment>
<dbReference type="PANTHER" id="PTHR43178">
    <property type="entry name" value="DIHYDROLIPOAMIDE ACETYLTRANSFERASE COMPONENT OF PYRUVATE DEHYDROGENASE COMPLEX"/>
    <property type="match status" value="1"/>
</dbReference>
<dbReference type="GO" id="GO:0005759">
    <property type="term" value="C:mitochondrial matrix"/>
    <property type="evidence" value="ECO:0007669"/>
    <property type="project" value="UniProtKB-SubCell"/>
</dbReference>
<comment type="subcellular location">
    <subcellularLocation>
        <location evidence="2">Mitochondrion matrix</location>
    </subcellularLocation>
</comment>
<evidence type="ECO:0000256" key="4">
    <source>
        <dbReference type="ARBA" id="ARBA00022679"/>
    </source>
</evidence>
<dbReference type="AlphaFoldDB" id="A0AAV8QH80"/>
<dbReference type="FunFam" id="2.40.50.100:FF:000013">
    <property type="entry name" value="Dihydrolipoamide acetyltransferase component of pyruvate dehydrogenase complex"/>
    <property type="match status" value="1"/>
</dbReference>
<feature type="region of interest" description="Disordered" evidence="10">
    <location>
        <begin position="35"/>
        <end position="54"/>
    </location>
</feature>
<evidence type="ECO:0000259" key="11">
    <source>
        <dbReference type="PROSITE" id="PS50968"/>
    </source>
</evidence>
<name>A0AAV8QH80_ENSVE</name>
<protein>
    <recommendedName>
        <fullName evidence="9">Dihydrolipoamide acetyltransferase component of pyruvate dehydrogenase complex</fullName>
        <ecNumber evidence="9">2.3.1.-</ecNumber>
    </recommendedName>
</protein>
<dbReference type="Pfam" id="PF00364">
    <property type="entry name" value="Biotin_lipoyl"/>
    <property type="match status" value="1"/>
</dbReference>
<reference evidence="13 14" key="1">
    <citation type="submission" date="2022-12" db="EMBL/GenBank/DDBJ databases">
        <title>Chromosome-scale assembly of the Ensete ventricosum genome.</title>
        <authorList>
            <person name="Dussert Y."/>
            <person name="Stocks J."/>
            <person name="Wendawek A."/>
            <person name="Woldeyes F."/>
            <person name="Nichols R.A."/>
            <person name="Borrell J.S."/>
        </authorList>
    </citation>
    <scope>NUCLEOTIDE SEQUENCE [LARGE SCALE GENOMIC DNA]</scope>
    <source>
        <strain evidence="14">cv. Maze</strain>
        <tissue evidence="13">Seeds</tissue>
    </source>
</reference>
<keyword evidence="8 9" id="KW-0012">Acyltransferase</keyword>
<dbReference type="PROSITE" id="PS51826">
    <property type="entry name" value="PSBD"/>
    <property type="match status" value="1"/>
</dbReference>
<evidence type="ECO:0000256" key="8">
    <source>
        <dbReference type="ARBA" id="ARBA00023315"/>
    </source>
</evidence>
<dbReference type="PROSITE" id="PS50968">
    <property type="entry name" value="BIOTINYL_LIPOYL"/>
    <property type="match status" value="1"/>
</dbReference>
<dbReference type="EC" id="2.3.1.-" evidence="9"/>
<evidence type="ECO:0000313" key="14">
    <source>
        <dbReference type="Proteomes" id="UP001222027"/>
    </source>
</evidence>
<dbReference type="SUPFAM" id="SSF51230">
    <property type="entry name" value="Single hybrid motif"/>
    <property type="match status" value="1"/>
</dbReference>
<dbReference type="GO" id="GO:0031405">
    <property type="term" value="F:lipoic acid binding"/>
    <property type="evidence" value="ECO:0007669"/>
    <property type="project" value="TreeGrafter"/>
</dbReference>
<evidence type="ECO:0000259" key="12">
    <source>
        <dbReference type="PROSITE" id="PS51826"/>
    </source>
</evidence>
<dbReference type="InterPro" id="IPR004167">
    <property type="entry name" value="PSBD"/>
</dbReference>
<feature type="domain" description="Lipoyl-binding" evidence="11">
    <location>
        <begin position="102"/>
        <end position="177"/>
    </location>
</feature>
<evidence type="ECO:0000256" key="10">
    <source>
        <dbReference type="SAM" id="MobiDB-lite"/>
    </source>
</evidence>
<keyword evidence="5 9" id="KW-0450">Lipoyl</keyword>
<dbReference type="InterPro" id="IPR003016">
    <property type="entry name" value="2-oxoA_DH_lipoyl-BS"/>
</dbReference>
<organism evidence="13 14">
    <name type="scientific">Ensete ventricosum</name>
    <name type="common">Abyssinian banana</name>
    <name type="synonym">Musa ensete</name>
    <dbReference type="NCBI Taxonomy" id="4639"/>
    <lineage>
        <taxon>Eukaryota</taxon>
        <taxon>Viridiplantae</taxon>
        <taxon>Streptophyta</taxon>
        <taxon>Embryophyta</taxon>
        <taxon>Tracheophyta</taxon>
        <taxon>Spermatophyta</taxon>
        <taxon>Magnoliopsida</taxon>
        <taxon>Liliopsida</taxon>
        <taxon>Zingiberales</taxon>
        <taxon>Musaceae</taxon>
        <taxon>Ensete</taxon>
    </lineage>
</organism>
<keyword evidence="4 9" id="KW-0808">Transferase</keyword>
<dbReference type="InterPro" id="IPR036625">
    <property type="entry name" value="E3-bd_dom_sf"/>
</dbReference>
<keyword evidence="6" id="KW-0809">Transit peptide</keyword>
<dbReference type="Pfam" id="PF00198">
    <property type="entry name" value="2-oxoacid_dh"/>
    <property type="match status" value="1"/>
</dbReference>
<proteinExistence type="inferred from homology"/>
<dbReference type="InterPro" id="IPR001078">
    <property type="entry name" value="2-oxoacid_DH_actylTfrase"/>
</dbReference>
<dbReference type="SUPFAM" id="SSF52777">
    <property type="entry name" value="CoA-dependent acyltransferases"/>
    <property type="match status" value="1"/>
</dbReference>
<evidence type="ECO:0000256" key="3">
    <source>
        <dbReference type="ARBA" id="ARBA00007317"/>
    </source>
</evidence>
<comment type="cofactor">
    <cofactor evidence="1 9">
        <name>(R)-lipoate</name>
        <dbReference type="ChEBI" id="CHEBI:83088"/>
    </cofactor>
</comment>
<dbReference type="InterPro" id="IPR023213">
    <property type="entry name" value="CAT-like_dom_sf"/>
</dbReference>
<dbReference type="PANTHER" id="PTHR43178:SF14">
    <property type="entry name" value="LIPOAMIDE ACYLTRANSFERASE COMPONENT OF BRANCHED-CHAIN ALPHA-KETO ACID DEHYDROGENASE COMPLEX, MITOCHONDRIAL"/>
    <property type="match status" value="1"/>
</dbReference>
<gene>
    <name evidence="13" type="ORF">OPV22_026636</name>
</gene>
<dbReference type="InterPro" id="IPR011053">
    <property type="entry name" value="Single_hybrid_motif"/>
</dbReference>
<evidence type="ECO:0000313" key="13">
    <source>
        <dbReference type="EMBL" id="KAJ8472293.1"/>
    </source>
</evidence>
<evidence type="ECO:0000256" key="7">
    <source>
        <dbReference type="ARBA" id="ARBA00023128"/>
    </source>
</evidence>
<sequence>MIPRRSPNRLFLAASMRVSRLPLRRFPARTPVYAAALRQPERSPPPEAGPSRSDLSSLLPFSPFHAGGRSFACLSSVEGFCARFTNRRFSSQAWVDVPRGEVVDVTLAQTGEGIAECELLKWFVSEGDLVEEFQRLCEVQSDKATIEITSRFKGKVVQMLYVPGDIVKVGETLVKIVVDGAQTPLGSEDDENMTSLDVGSSGLDSQSTSRKPEASGGVLSTPAVRNLAKQYSVDINDICGTGRNGRVLKEDVLKYAASKNICKGPLLLDVVDEHTLDVVDEHTEELEPLKDGKGFPVNIGAAICYEDKKILLRGFQRPMVRSMTMAAKIPHFHYFEEVNCNALIELKAALKKENKDQSVKLTVLPFLIKSLSMTLNKYPLLNSSFHEESNEIIMKGCHNIGVAMATPYGLVVPNIKKVQSLTILEIMKELARLQLMALNNKLNSEDITGGTITLSNIGAVGGMFGSPLLNLPEVAIIAIGQIRKFPRYDDADNIYPASIANVTIGADHRIVDGATVAKFCNEWKLLIEKPELLLLHMR</sequence>
<accession>A0AAV8QH80</accession>
<dbReference type="GO" id="GO:0016407">
    <property type="term" value="F:acetyltransferase activity"/>
    <property type="evidence" value="ECO:0007669"/>
    <property type="project" value="TreeGrafter"/>
</dbReference>
<evidence type="ECO:0000256" key="2">
    <source>
        <dbReference type="ARBA" id="ARBA00004305"/>
    </source>
</evidence>
<evidence type="ECO:0000256" key="9">
    <source>
        <dbReference type="RuleBase" id="RU003423"/>
    </source>
</evidence>